<comment type="similarity">
    <text evidence="2">Belongs to the eukaryotic/archaeal RNase P protein component 3 family.</text>
</comment>
<dbReference type="GO" id="GO:0005655">
    <property type="term" value="C:nucleolar ribonuclease P complex"/>
    <property type="evidence" value="ECO:0007669"/>
    <property type="project" value="TreeGrafter"/>
</dbReference>
<dbReference type="Pfam" id="PF01876">
    <property type="entry name" value="RNase_P_p30"/>
    <property type="match status" value="1"/>
</dbReference>
<dbReference type="STRING" id="91626.A0A0C9MBD6"/>
<feature type="region of interest" description="Disordered" evidence="4">
    <location>
        <begin position="311"/>
        <end position="368"/>
    </location>
</feature>
<evidence type="ECO:0000256" key="2">
    <source>
        <dbReference type="ARBA" id="ARBA00007331"/>
    </source>
</evidence>
<feature type="compositionally biased region" description="Acidic residues" evidence="4">
    <location>
        <begin position="316"/>
        <end position="335"/>
    </location>
</feature>
<dbReference type="GO" id="GO:0008033">
    <property type="term" value="P:tRNA processing"/>
    <property type="evidence" value="ECO:0007669"/>
    <property type="project" value="UniProtKB-KW"/>
</dbReference>
<keyword evidence="3" id="KW-0819">tRNA processing</keyword>
<protein>
    <submittedName>
        <fullName evidence="5">Ribonuclease P protein subunit p30-like</fullName>
    </submittedName>
</protein>
<dbReference type="PANTHER" id="PTHR13031:SF0">
    <property type="entry name" value="RIBONUCLEASE P PROTEIN SUBUNIT P30"/>
    <property type="match status" value="1"/>
</dbReference>
<comment type="subcellular location">
    <subcellularLocation>
        <location evidence="1">Nucleus</location>
    </subcellularLocation>
</comment>
<dbReference type="Proteomes" id="UP000053815">
    <property type="component" value="Unassembled WGS sequence"/>
</dbReference>
<evidence type="ECO:0000256" key="1">
    <source>
        <dbReference type="ARBA" id="ARBA00004123"/>
    </source>
</evidence>
<dbReference type="GO" id="GO:0003723">
    <property type="term" value="F:RNA binding"/>
    <property type="evidence" value="ECO:0007669"/>
    <property type="project" value="TreeGrafter"/>
</dbReference>
<reference evidence="5" key="1">
    <citation type="submission" date="2014-09" db="EMBL/GenBank/DDBJ databases">
        <title>Draft genome sequence of an oleaginous Mucoromycotina fungus Mucor ambiguus NBRC6742.</title>
        <authorList>
            <person name="Takeda I."/>
            <person name="Yamane N."/>
            <person name="Morita T."/>
            <person name="Tamano K."/>
            <person name="Machida M."/>
            <person name="Baker S."/>
            <person name="Koike H."/>
        </authorList>
    </citation>
    <scope>NUCLEOTIDE SEQUENCE</scope>
    <source>
        <strain evidence="5">NBRC 6742</strain>
    </source>
</reference>
<evidence type="ECO:0000256" key="4">
    <source>
        <dbReference type="SAM" id="MobiDB-lite"/>
    </source>
</evidence>
<dbReference type="OrthoDB" id="17948at2759"/>
<dbReference type="Gene3D" id="3.20.20.140">
    <property type="entry name" value="Metal-dependent hydrolases"/>
    <property type="match status" value="1"/>
</dbReference>
<gene>
    <name evidence="5" type="ORF">MAM1_0069d04100</name>
</gene>
<dbReference type="PANTHER" id="PTHR13031">
    <property type="entry name" value="RIBONUCLEASE P SUBUNIT P30"/>
    <property type="match status" value="1"/>
</dbReference>
<dbReference type="SUPFAM" id="SSF89550">
    <property type="entry name" value="PHP domain-like"/>
    <property type="match status" value="1"/>
</dbReference>
<evidence type="ECO:0000313" key="5">
    <source>
        <dbReference type="EMBL" id="GAN04639.1"/>
    </source>
</evidence>
<sequence>MYCDLNIPCSAQPDRSAIDKLKLVLSRLTQLNEATVALNYTMDSKIPKPMNESVFNPSILNSKYPLKLYKRVTIDAIDPQHIAELRSQFDLIALRTNDYTVFHAACQSNVIDIISLHVDERLTFELSSVDIKNALEKNIYFEICYAPAIRVHIDAQARTYTVQLAKQLFEYTQGQNVIISSEAQIVSEIRNPADVFYFSGGQTHTTSTTRTTTSSSENGTTSSVVVREISENELSGLSLESTQNYEITDDDCLTKYDFYSLMDSDDDESETESESDIEYHWFPSLLKTSFIEFLDDKEQEAYMEDDTYDAKVQIEENSDSTALDDDEEEEEEEEEIVQHHVRRGGKRPHKRHAKKHSKRPRRSEQVPVEVVHVVL</sequence>
<evidence type="ECO:0000256" key="3">
    <source>
        <dbReference type="ARBA" id="ARBA00022694"/>
    </source>
</evidence>
<dbReference type="AlphaFoldDB" id="A0A0C9MBD6"/>
<organism evidence="5">
    <name type="scientific">Mucor ambiguus</name>
    <dbReference type="NCBI Taxonomy" id="91626"/>
    <lineage>
        <taxon>Eukaryota</taxon>
        <taxon>Fungi</taxon>
        <taxon>Fungi incertae sedis</taxon>
        <taxon>Mucoromycota</taxon>
        <taxon>Mucoromycotina</taxon>
        <taxon>Mucoromycetes</taxon>
        <taxon>Mucorales</taxon>
        <taxon>Mucorineae</taxon>
        <taxon>Mucoraceae</taxon>
        <taxon>Mucor</taxon>
    </lineage>
</organism>
<dbReference type="InterPro" id="IPR002738">
    <property type="entry name" value="RNase_P_p30"/>
</dbReference>
<keyword evidence="6" id="KW-1185">Reference proteome</keyword>
<accession>A0A0C9MBD6</accession>
<name>A0A0C9MBD6_9FUNG</name>
<feature type="compositionally biased region" description="Basic residues" evidence="4">
    <location>
        <begin position="339"/>
        <end position="361"/>
    </location>
</feature>
<evidence type="ECO:0000313" key="6">
    <source>
        <dbReference type="Proteomes" id="UP000053815"/>
    </source>
</evidence>
<dbReference type="InterPro" id="IPR016195">
    <property type="entry name" value="Pol/histidinol_Pase-like"/>
</dbReference>
<proteinExistence type="inferred from homology"/>
<dbReference type="EMBL" id="DF836358">
    <property type="protein sequence ID" value="GAN04639.1"/>
    <property type="molecule type" value="Genomic_DNA"/>
</dbReference>